<feature type="region of interest" description="Disordered" evidence="2">
    <location>
        <begin position="463"/>
        <end position="522"/>
    </location>
</feature>
<dbReference type="GO" id="GO:0000981">
    <property type="term" value="F:DNA-binding transcription factor activity, RNA polymerase II-specific"/>
    <property type="evidence" value="ECO:0007669"/>
    <property type="project" value="InterPro"/>
</dbReference>
<dbReference type="EMBL" id="JAUDZG010000006">
    <property type="protein sequence ID" value="KAK3303684.1"/>
    <property type="molecule type" value="Genomic_DNA"/>
</dbReference>
<feature type="region of interest" description="Disordered" evidence="2">
    <location>
        <begin position="543"/>
        <end position="574"/>
    </location>
</feature>
<feature type="compositionally biased region" description="Basic and acidic residues" evidence="2">
    <location>
        <begin position="1034"/>
        <end position="1043"/>
    </location>
</feature>
<dbReference type="InterPro" id="IPR036864">
    <property type="entry name" value="Zn2-C6_fun-type_DNA-bd_sf"/>
</dbReference>
<evidence type="ECO:0000256" key="2">
    <source>
        <dbReference type="SAM" id="MobiDB-lite"/>
    </source>
</evidence>
<dbReference type="InterPro" id="IPR058348">
    <property type="entry name" value="DUF8035"/>
</dbReference>
<dbReference type="GO" id="GO:0008270">
    <property type="term" value="F:zinc ion binding"/>
    <property type="evidence" value="ECO:0007669"/>
    <property type="project" value="InterPro"/>
</dbReference>
<gene>
    <name evidence="4" type="ORF">B0T15DRAFT_421124</name>
</gene>
<dbReference type="InterPro" id="IPR058925">
    <property type="entry name" value="zf-C2H2_AcuF"/>
</dbReference>
<proteinExistence type="predicted"/>
<dbReference type="PROSITE" id="PS00463">
    <property type="entry name" value="ZN2_CY6_FUNGAL_1"/>
    <property type="match status" value="1"/>
</dbReference>
<accession>A0AAJ0GPE5</accession>
<feature type="compositionally biased region" description="Basic and acidic residues" evidence="2">
    <location>
        <begin position="730"/>
        <end position="741"/>
    </location>
</feature>
<dbReference type="RefSeq" id="XP_062719464.1">
    <property type="nucleotide sequence ID" value="XM_062865551.1"/>
</dbReference>
<feature type="compositionally biased region" description="Basic and acidic residues" evidence="2">
    <location>
        <begin position="928"/>
        <end position="939"/>
    </location>
</feature>
<dbReference type="GeneID" id="87884380"/>
<name>A0AAJ0GPE5_9PEZI</name>
<reference evidence="4" key="2">
    <citation type="submission" date="2023-06" db="EMBL/GenBank/DDBJ databases">
        <authorList>
            <consortium name="Lawrence Berkeley National Laboratory"/>
            <person name="Mondo S.J."/>
            <person name="Hensen N."/>
            <person name="Bonometti L."/>
            <person name="Westerberg I."/>
            <person name="Brannstrom I.O."/>
            <person name="Guillou S."/>
            <person name="Cros-Aarteil S."/>
            <person name="Calhoun S."/>
            <person name="Haridas S."/>
            <person name="Kuo A."/>
            <person name="Pangilinan J."/>
            <person name="Riley R."/>
            <person name="Labutti K."/>
            <person name="Andreopoulos B."/>
            <person name="Lipzen A."/>
            <person name="Chen C."/>
            <person name="Yanf M."/>
            <person name="Daum C."/>
            <person name="Ng V."/>
            <person name="Clum A."/>
            <person name="Steindorff A."/>
            <person name="Ohm R."/>
            <person name="Martin F."/>
            <person name="Silar P."/>
            <person name="Natvig D."/>
            <person name="Lalanne C."/>
            <person name="Gautier V."/>
            <person name="Ament-Velasquez S.L."/>
            <person name="Kruys A."/>
            <person name="Hutchinson M.I."/>
            <person name="Powell A.J."/>
            <person name="Barry K."/>
            <person name="Miller A.N."/>
            <person name="Grigoriev I.V."/>
            <person name="Debuchy R."/>
            <person name="Gladieux P."/>
            <person name="Thoren M.H."/>
            <person name="Johannesson H."/>
        </authorList>
    </citation>
    <scope>NUCLEOTIDE SEQUENCE</scope>
    <source>
        <strain evidence="4">CBS 333.67</strain>
    </source>
</reference>
<dbReference type="SMART" id="SM00066">
    <property type="entry name" value="GAL4"/>
    <property type="match status" value="1"/>
</dbReference>
<dbReference type="CDD" id="cd00067">
    <property type="entry name" value="GAL4"/>
    <property type="match status" value="1"/>
</dbReference>
<evidence type="ECO:0000313" key="5">
    <source>
        <dbReference type="Proteomes" id="UP001273166"/>
    </source>
</evidence>
<evidence type="ECO:0000313" key="4">
    <source>
        <dbReference type="EMBL" id="KAK3303684.1"/>
    </source>
</evidence>
<feature type="region of interest" description="Disordered" evidence="2">
    <location>
        <begin position="1058"/>
        <end position="1077"/>
    </location>
</feature>
<dbReference type="PANTHER" id="PTHR35391">
    <property type="entry name" value="C2H2-TYPE DOMAIN-CONTAINING PROTEIN-RELATED"/>
    <property type="match status" value="1"/>
</dbReference>
<reference evidence="4" key="1">
    <citation type="journal article" date="2023" name="Mol. Phylogenet. Evol.">
        <title>Genome-scale phylogeny and comparative genomics of the fungal order Sordariales.</title>
        <authorList>
            <person name="Hensen N."/>
            <person name="Bonometti L."/>
            <person name="Westerberg I."/>
            <person name="Brannstrom I.O."/>
            <person name="Guillou S."/>
            <person name="Cros-Aarteil S."/>
            <person name="Calhoun S."/>
            <person name="Haridas S."/>
            <person name="Kuo A."/>
            <person name="Mondo S."/>
            <person name="Pangilinan J."/>
            <person name="Riley R."/>
            <person name="LaButti K."/>
            <person name="Andreopoulos B."/>
            <person name="Lipzen A."/>
            <person name="Chen C."/>
            <person name="Yan M."/>
            <person name="Daum C."/>
            <person name="Ng V."/>
            <person name="Clum A."/>
            <person name="Steindorff A."/>
            <person name="Ohm R.A."/>
            <person name="Martin F."/>
            <person name="Silar P."/>
            <person name="Natvig D.O."/>
            <person name="Lalanne C."/>
            <person name="Gautier V."/>
            <person name="Ament-Velasquez S.L."/>
            <person name="Kruys A."/>
            <person name="Hutchinson M.I."/>
            <person name="Powell A.J."/>
            <person name="Barry K."/>
            <person name="Miller A.N."/>
            <person name="Grigoriev I.V."/>
            <person name="Debuchy R."/>
            <person name="Gladieux P."/>
            <person name="Hiltunen Thoren M."/>
            <person name="Johannesson H."/>
        </authorList>
    </citation>
    <scope>NUCLEOTIDE SEQUENCE</scope>
    <source>
        <strain evidence="4">CBS 333.67</strain>
    </source>
</reference>
<evidence type="ECO:0000256" key="1">
    <source>
        <dbReference type="ARBA" id="ARBA00023242"/>
    </source>
</evidence>
<evidence type="ECO:0000259" key="3">
    <source>
        <dbReference type="PROSITE" id="PS50048"/>
    </source>
</evidence>
<feature type="compositionally biased region" description="Polar residues" evidence="2">
    <location>
        <begin position="475"/>
        <end position="491"/>
    </location>
</feature>
<feature type="region of interest" description="Disordered" evidence="2">
    <location>
        <begin position="1"/>
        <end position="39"/>
    </location>
</feature>
<protein>
    <recommendedName>
        <fullName evidence="3">Zn(2)-C6 fungal-type domain-containing protein</fullName>
    </recommendedName>
</protein>
<keyword evidence="5" id="KW-1185">Reference proteome</keyword>
<dbReference type="SUPFAM" id="SSF57701">
    <property type="entry name" value="Zn2/Cys6 DNA-binding domain"/>
    <property type="match status" value="1"/>
</dbReference>
<dbReference type="Pfam" id="PF26082">
    <property type="entry name" value="zf-C2H2_AcuF"/>
    <property type="match status" value="1"/>
</dbReference>
<dbReference type="Pfam" id="PF26118">
    <property type="entry name" value="DUF8035"/>
    <property type="match status" value="1"/>
</dbReference>
<dbReference type="PANTHER" id="PTHR35391:SF7">
    <property type="entry name" value="C2H2-TYPE DOMAIN-CONTAINING PROTEIN"/>
    <property type="match status" value="1"/>
</dbReference>
<organism evidence="4 5">
    <name type="scientific">Chaetomium strumarium</name>
    <dbReference type="NCBI Taxonomy" id="1170767"/>
    <lineage>
        <taxon>Eukaryota</taxon>
        <taxon>Fungi</taxon>
        <taxon>Dikarya</taxon>
        <taxon>Ascomycota</taxon>
        <taxon>Pezizomycotina</taxon>
        <taxon>Sordariomycetes</taxon>
        <taxon>Sordariomycetidae</taxon>
        <taxon>Sordariales</taxon>
        <taxon>Chaetomiaceae</taxon>
        <taxon>Chaetomium</taxon>
    </lineage>
</organism>
<feature type="region of interest" description="Disordered" evidence="2">
    <location>
        <begin position="651"/>
        <end position="682"/>
    </location>
</feature>
<sequence length="1077" mass="118604">MHEKSRGSPLSATAATPELDPSLASSHDEKKASERTTQLSCKLGTVPMETPELVSKGVSGSVADKTGRVEKCFINIIRELRENPTLHSKADAAANLTETVTDVLDRFRLWAGNIGARNAPDSPFSLESRLAAASEVLEQVEDLLNDLMDALSDFVGSNGYGFMDQFDINHVLERYPKLGKPESRWLCERLGRAITKRRQFLRYARRHKSRVAGDQEWTESREEEEMMESIIAHNAFVVAQDTTNKSTYSTAAVTAFDEDKVSYVSVSSSFHMAPNGDATLHLPSLAKVSKGEAIFECPFCFGIQSASNEWAWRQHAFQDLKAYVCTFSGVECDSQLFGDSRAWFDHEMQCHRRKWICIICQEGPFNTSKRMEGHIKIKHGDVLARKEQLRMIADASQRAVDALPAQDCPFCDEWAESLRVETPAPDGVDASAVVVTVDPTQFRRHVALHHEQLALFALPRMTDDEEEDDGGRRGSISSTYRLSSDLSQRASLNPDREESLGPGPEKGFDLEGTDSSSSAAAPSTVWDDFADLRARIDRLDLTGKSRKTPLTTGTSRSKSSGERPRTATAIPVPDPPLLHIATALGNLDKVAREFDREGYEYTKPSDLVRYLLKHGQEEPTPADTLIGAPVHHPLFSKRTRDIQAQEGIPFPGLPLNPWDGPPTGGNSTPLRETIPDSPTDGFPELTQLPALESLPQTRAGTLHSKLTSDGTGNPLLDIPAVVSKTPRPSPETEERKETTERKRTKTGCITCRKRRIKCDEGKPTCNICIKSNRECEGYSTRLTFKEPLGAFPLAADPLHSDSGPAERTVGGLQLSALLENQSKGNRPIVASVEDVDEPGNVVEETARYAYESGSSAAKSAVDDIGFGSGSQNTRMKPNTEAETKATSAIRSRPAKTVLKSPERPRSASPERNGATIPAPPRLKGILKPPKEKFPEDPQPIREGVAPRKHPSSSGAAPAGKRWTKISRKMVSPAALKNGKERFEVRDDFVIVLRMLSKEEVMEYAEATTRLRGKSLSVSSCCDTTSTLESNTSGRLEKRRQEHSERAVREWDIDIRNVPEEGTARVPQHKIETAESDG</sequence>
<feature type="compositionally biased region" description="Polar residues" evidence="2">
    <location>
        <begin position="548"/>
        <end position="558"/>
    </location>
</feature>
<feature type="compositionally biased region" description="Polar residues" evidence="2">
    <location>
        <begin position="1022"/>
        <end position="1033"/>
    </location>
</feature>
<dbReference type="Gene3D" id="4.10.240.10">
    <property type="entry name" value="Zn(2)-C6 fungal-type DNA-binding domain"/>
    <property type="match status" value="1"/>
</dbReference>
<dbReference type="Pfam" id="PF00172">
    <property type="entry name" value="Zn_clus"/>
    <property type="match status" value="1"/>
</dbReference>
<feature type="region of interest" description="Disordered" evidence="2">
    <location>
        <begin position="1022"/>
        <end position="1043"/>
    </location>
</feature>
<feature type="region of interest" description="Disordered" evidence="2">
    <location>
        <begin position="705"/>
        <end position="741"/>
    </location>
</feature>
<keyword evidence="1" id="KW-0539">Nucleus</keyword>
<dbReference type="InterPro" id="IPR001138">
    <property type="entry name" value="Zn2Cys6_DnaBD"/>
</dbReference>
<dbReference type="PROSITE" id="PS50048">
    <property type="entry name" value="ZN2_CY6_FUNGAL_2"/>
    <property type="match status" value="1"/>
</dbReference>
<feature type="domain" description="Zn(2)-C6 fungal-type" evidence="3">
    <location>
        <begin position="747"/>
        <end position="775"/>
    </location>
</feature>
<dbReference type="AlphaFoldDB" id="A0AAJ0GPE5"/>
<feature type="region of interest" description="Disordered" evidence="2">
    <location>
        <begin position="860"/>
        <end position="961"/>
    </location>
</feature>
<comment type="caution">
    <text evidence="4">The sequence shown here is derived from an EMBL/GenBank/DDBJ whole genome shotgun (WGS) entry which is preliminary data.</text>
</comment>
<dbReference type="Proteomes" id="UP001273166">
    <property type="component" value="Unassembled WGS sequence"/>
</dbReference>